<gene>
    <name evidence="2" type="ORF">B0T20DRAFT_390486</name>
</gene>
<evidence type="ECO:0000313" key="2">
    <source>
        <dbReference type="EMBL" id="KAK3400594.1"/>
    </source>
</evidence>
<feature type="compositionally biased region" description="Basic and acidic residues" evidence="1">
    <location>
        <begin position="182"/>
        <end position="200"/>
    </location>
</feature>
<reference evidence="2" key="1">
    <citation type="journal article" date="2023" name="Mol. Phylogenet. Evol.">
        <title>Genome-scale phylogeny and comparative genomics of the fungal order Sordariales.</title>
        <authorList>
            <person name="Hensen N."/>
            <person name="Bonometti L."/>
            <person name="Westerberg I."/>
            <person name="Brannstrom I.O."/>
            <person name="Guillou S."/>
            <person name="Cros-Aarteil S."/>
            <person name="Calhoun S."/>
            <person name="Haridas S."/>
            <person name="Kuo A."/>
            <person name="Mondo S."/>
            <person name="Pangilinan J."/>
            <person name="Riley R."/>
            <person name="LaButti K."/>
            <person name="Andreopoulos B."/>
            <person name="Lipzen A."/>
            <person name="Chen C."/>
            <person name="Yan M."/>
            <person name="Daum C."/>
            <person name="Ng V."/>
            <person name="Clum A."/>
            <person name="Steindorff A."/>
            <person name="Ohm R.A."/>
            <person name="Martin F."/>
            <person name="Silar P."/>
            <person name="Natvig D.O."/>
            <person name="Lalanne C."/>
            <person name="Gautier V."/>
            <person name="Ament-Velasquez S.L."/>
            <person name="Kruys A."/>
            <person name="Hutchinson M.I."/>
            <person name="Powell A.J."/>
            <person name="Barry K."/>
            <person name="Miller A.N."/>
            <person name="Grigoriev I.V."/>
            <person name="Debuchy R."/>
            <person name="Gladieux P."/>
            <person name="Hiltunen Thoren M."/>
            <person name="Johannesson H."/>
        </authorList>
    </citation>
    <scope>NUCLEOTIDE SEQUENCE</scope>
    <source>
        <strain evidence="2">FGSC 1904</strain>
    </source>
</reference>
<feature type="compositionally biased region" description="Basic and acidic residues" evidence="1">
    <location>
        <begin position="75"/>
        <end position="91"/>
    </location>
</feature>
<protein>
    <submittedName>
        <fullName evidence="2">Uncharacterized protein</fullName>
    </submittedName>
</protein>
<dbReference type="Proteomes" id="UP001281003">
    <property type="component" value="Unassembled WGS sequence"/>
</dbReference>
<accession>A0AAE0PIN5</accession>
<feature type="region of interest" description="Disordered" evidence="1">
    <location>
        <begin position="1"/>
        <end position="200"/>
    </location>
</feature>
<feature type="compositionally biased region" description="Basic and acidic residues" evidence="1">
    <location>
        <begin position="98"/>
        <end position="126"/>
    </location>
</feature>
<proteinExistence type="predicted"/>
<organism evidence="2 3">
    <name type="scientific">Sordaria brevicollis</name>
    <dbReference type="NCBI Taxonomy" id="83679"/>
    <lineage>
        <taxon>Eukaryota</taxon>
        <taxon>Fungi</taxon>
        <taxon>Dikarya</taxon>
        <taxon>Ascomycota</taxon>
        <taxon>Pezizomycotina</taxon>
        <taxon>Sordariomycetes</taxon>
        <taxon>Sordariomycetidae</taxon>
        <taxon>Sordariales</taxon>
        <taxon>Sordariaceae</taxon>
        <taxon>Sordaria</taxon>
    </lineage>
</organism>
<keyword evidence="3" id="KW-1185">Reference proteome</keyword>
<comment type="caution">
    <text evidence="2">The sequence shown here is derived from an EMBL/GenBank/DDBJ whole genome shotgun (WGS) entry which is preliminary data.</text>
</comment>
<dbReference type="AlphaFoldDB" id="A0AAE0PIN5"/>
<reference evidence="2" key="2">
    <citation type="submission" date="2023-07" db="EMBL/GenBank/DDBJ databases">
        <authorList>
            <consortium name="Lawrence Berkeley National Laboratory"/>
            <person name="Haridas S."/>
            <person name="Hensen N."/>
            <person name="Bonometti L."/>
            <person name="Westerberg I."/>
            <person name="Brannstrom I.O."/>
            <person name="Guillou S."/>
            <person name="Cros-Aarteil S."/>
            <person name="Calhoun S."/>
            <person name="Kuo A."/>
            <person name="Mondo S."/>
            <person name="Pangilinan J."/>
            <person name="Riley R."/>
            <person name="LaButti K."/>
            <person name="Andreopoulos B."/>
            <person name="Lipzen A."/>
            <person name="Chen C."/>
            <person name="Yanf M."/>
            <person name="Daum C."/>
            <person name="Ng V."/>
            <person name="Clum A."/>
            <person name="Steindorff A."/>
            <person name="Ohm R."/>
            <person name="Martin F."/>
            <person name="Silar P."/>
            <person name="Natvig D."/>
            <person name="Lalanne C."/>
            <person name="Gautier V."/>
            <person name="Ament-velasquez S.L."/>
            <person name="Kruys A."/>
            <person name="Hutchinson M.I."/>
            <person name="Powell A.J."/>
            <person name="Barry K."/>
            <person name="Miller A.N."/>
            <person name="Grigoriev I.V."/>
            <person name="Debuchy R."/>
            <person name="Gladieux P."/>
            <person name="Thoren M.H."/>
            <person name="Johannesson H."/>
        </authorList>
    </citation>
    <scope>NUCLEOTIDE SEQUENCE</scope>
    <source>
        <strain evidence="2">FGSC 1904</strain>
    </source>
</reference>
<evidence type="ECO:0000256" key="1">
    <source>
        <dbReference type="SAM" id="MobiDB-lite"/>
    </source>
</evidence>
<feature type="compositionally biased region" description="Basic and acidic residues" evidence="1">
    <location>
        <begin position="1"/>
        <end position="13"/>
    </location>
</feature>
<dbReference type="EMBL" id="JAUTDP010000003">
    <property type="protein sequence ID" value="KAK3400594.1"/>
    <property type="molecule type" value="Genomic_DNA"/>
</dbReference>
<sequence length="200" mass="23260">MSGEEDRRPEVARQRPPIRPQIPRRPSDANRRPLLAWYDKLRVNQEIKEEDDDVDHEAEVKQDPEVKEEEEDVKQEDGDVKQEQNEDDAHQEPIFSGRAEDAIREVIAQRRRDREAREAMEAQREREEEEATEARIQGWINSVPAFGPAPAPEPEFEAVADPEPVASLTVTRSGRVSRPSLKARERLDSEKEENKRRRLE</sequence>
<name>A0AAE0PIN5_SORBR</name>
<evidence type="ECO:0000313" key="3">
    <source>
        <dbReference type="Proteomes" id="UP001281003"/>
    </source>
</evidence>